<dbReference type="Gene3D" id="1.10.357.10">
    <property type="entry name" value="Tetracycline Repressor, domain 2"/>
    <property type="match status" value="1"/>
</dbReference>
<dbReference type="PANTHER" id="PTHR47506">
    <property type="entry name" value="TRANSCRIPTIONAL REGULATORY PROTEIN"/>
    <property type="match status" value="1"/>
</dbReference>
<keyword evidence="7" id="KW-1185">Reference proteome</keyword>
<organism evidence="6 7">
    <name type="scientific">Gryllotalpicola reticulitermitis</name>
    <dbReference type="NCBI Taxonomy" id="1184153"/>
    <lineage>
        <taxon>Bacteria</taxon>
        <taxon>Bacillati</taxon>
        <taxon>Actinomycetota</taxon>
        <taxon>Actinomycetes</taxon>
        <taxon>Micrococcales</taxon>
        <taxon>Microbacteriaceae</taxon>
        <taxon>Gryllotalpicola</taxon>
    </lineage>
</organism>
<evidence type="ECO:0000259" key="5">
    <source>
        <dbReference type="PROSITE" id="PS50977"/>
    </source>
</evidence>
<dbReference type="InterPro" id="IPR009057">
    <property type="entry name" value="Homeodomain-like_sf"/>
</dbReference>
<reference evidence="7" key="1">
    <citation type="journal article" date="2019" name="Int. J. Syst. Evol. Microbiol.">
        <title>The Global Catalogue of Microorganisms (GCM) 10K type strain sequencing project: providing services to taxonomists for standard genome sequencing and annotation.</title>
        <authorList>
            <consortium name="The Broad Institute Genomics Platform"/>
            <consortium name="The Broad Institute Genome Sequencing Center for Infectious Disease"/>
            <person name="Wu L."/>
            <person name="Ma J."/>
        </authorList>
    </citation>
    <scope>NUCLEOTIDE SEQUENCE [LARGE SCALE GENOMIC DNA]</scope>
    <source>
        <strain evidence="7">CGMCC 1.10363</strain>
    </source>
</reference>
<evidence type="ECO:0000313" key="6">
    <source>
        <dbReference type="EMBL" id="MFC4242155.1"/>
    </source>
</evidence>
<sequence>MAGDVRQRMVEGTVRLLARGGYHGTSFADVIGQTGAPRGSIYHHFPGGKDELVVAALELADAQALTALTNGDATTALGVVDQFIGMWRRLLVGTQFEAGCSVLGVTVSADTEVVLDRAAEVFRDWRGTLAARLEETGFEASEAGGFATLLIAATEGAVVMCRAARSVEPLETVADELRARARGERC</sequence>
<evidence type="ECO:0000256" key="4">
    <source>
        <dbReference type="PROSITE-ProRule" id="PRU00335"/>
    </source>
</evidence>
<keyword evidence="1" id="KW-0805">Transcription regulation</keyword>
<keyword evidence="2 4" id="KW-0238">DNA-binding</keyword>
<dbReference type="InterPro" id="IPR036271">
    <property type="entry name" value="Tet_transcr_reg_TetR-rel_C_sf"/>
</dbReference>
<feature type="domain" description="HTH tetR-type" evidence="5">
    <location>
        <begin position="3"/>
        <end position="63"/>
    </location>
</feature>
<gene>
    <name evidence="6" type="ORF">ACFOYW_02115</name>
</gene>
<dbReference type="Pfam" id="PF00440">
    <property type="entry name" value="TetR_N"/>
    <property type="match status" value="1"/>
</dbReference>
<dbReference type="SUPFAM" id="SSF46689">
    <property type="entry name" value="Homeodomain-like"/>
    <property type="match status" value="1"/>
</dbReference>
<dbReference type="EMBL" id="JBHSCN010000002">
    <property type="protein sequence ID" value="MFC4242155.1"/>
    <property type="molecule type" value="Genomic_DNA"/>
</dbReference>
<name>A0ABV8Q1A3_9MICO</name>
<evidence type="ECO:0000256" key="1">
    <source>
        <dbReference type="ARBA" id="ARBA00023015"/>
    </source>
</evidence>
<dbReference type="InterPro" id="IPR001647">
    <property type="entry name" value="HTH_TetR"/>
</dbReference>
<keyword evidence="3" id="KW-0804">Transcription</keyword>
<evidence type="ECO:0000256" key="3">
    <source>
        <dbReference type="ARBA" id="ARBA00023163"/>
    </source>
</evidence>
<proteinExistence type="predicted"/>
<dbReference type="InterPro" id="IPR054156">
    <property type="entry name" value="YxaF_TetR_C"/>
</dbReference>
<evidence type="ECO:0000256" key="2">
    <source>
        <dbReference type="ARBA" id="ARBA00023125"/>
    </source>
</evidence>
<dbReference type="PROSITE" id="PS50977">
    <property type="entry name" value="HTH_TETR_2"/>
    <property type="match status" value="1"/>
</dbReference>
<dbReference type="Pfam" id="PF21993">
    <property type="entry name" value="TetR_C_13_2"/>
    <property type="match status" value="1"/>
</dbReference>
<protein>
    <submittedName>
        <fullName evidence="6">TetR/AcrR family transcriptional regulator</fullName>
    </submittedName>
</protein>
<comment type="caution">
    <text evidence="6">The sequence shown here is derived from an EMBL/GenBank/DDBJ whole genome shotgun (WGS) entry which is preliminary data.</text>
</comment>
<dbReference type="RefSeq" id="WP_390226954.1">
    <property type="nucleotide sequence ID" value="NZ_JBHSCN010000002.1"/>
</dbReference>
<accession>A0ABV8Q1A3</accession>
<evidence type="ECO:0000313" key="7">
    <source>
        <dbReference type="Proteomes" id="UP001595900"/>
    </source>
</evidence>
<dbReference type="PANTHER" id="PTHR47506:SF3">
    <property type="entry name" value="HTH-TYPE TRANSCRIPTIONAL REGULATOR LMRA"/>
    <property type="match status" value="1"/>
</dbReference>
<dbReference type="Proteomes" id="UP001595900">
    <property type="component" value="Unassembled WGS sequence"/>
</dbReference>
<dbReference type="SUPFAM" id="SSF48498">
    <property type="entry name" value="Tetracyclin repressor-like, C-terminal domain"/>
    <property type="match status" value="1"/>
</dbReference>
<feature type="DNA-binding region" description="H-T-H motif" evidence="4">
    <location>
        <begin position="26"/>
        <end position="45"/>
    </location>
</feature>